<gene>
    <name evidence="1" type="ORF">OLEA9_A008043</name>
</gene>
<evidence type="ECO:0000313" key="1">
    <source>
        <dbReference type="EMBL" id="CAA2975929.1"/>
    </source>
</evidence>
<evidence type="ECO:0000313" key="2">
    <source>
        <dbReference type="Proteomes" id="UP000594638"/>
    </source>
</evidence>
<comment type="caution">
    <text evidence="1">The sequence shown here is derived from an EMBL/GenBank/DDBJ whole genome shotgun (WGS) entry which is preliminary data.</text>
</comment>
<dbReference type="Proteomes" id="UP000594638">
    <property type="component" value="Unassembled WGS sequence"/>
</dbReference>
<dbReference type="AlphaFoldDB" id="A0A8S0RAA4"/>
<organism evidence="1 2">
    <name type="scientific">Olea europaea subsp. europaea</name>
    <dbReference type="NCBI Taxonomy" id="158383"/>
    <lineage>
        <taxon>Eukaryota</taxon>
        <taxon>Viridiplantae</taxon>
        <taxon>Streptophyta</taxon>
        <taxon>Embryophyta</taxon>
        <taxon>Tracheophyta</taxon>
        <taxon>Spermatophyta</taxon>
        <taxon>Magnoliopsida</taxon>
        <taxon>eudicotyledons</taxon>
        <taxon>Gunneridae</taxon>
        <taxon>Pentapetalae</taxon>
        <taxon>asterids</taxon>
        <taxon>lamiids</taxon>
        <taxon>Lamiales</taxon>
        <taxon>Oleaceae</taxon>
        <taxon>Oleeae</taxon>
        <taxon>Olea</taxon>
    </lineage>
</organism>
<reference evidence="1 2" key="1">
    <citation type="submission" date="2019-12" db="EMBL/GenBank/DDBJ databases">
        <authorList>
            <person name="Alioto T."/>
            <person name="Alioto T."/>
            <person name="Gomez Garrido J."/>
        </authorList>
    </citation>
    <scope>NUCLEOTIDE SEQUENCE [LARGE SCALE GENOMIC DNA]</scope>
</reference>
<dbReference type="EMBL" id="CACTIH010002326">
    <property type="protein sequence ID" value="CAA2975929.1"/>
    <property type="molecule type" value="Genomic_DNA"/>
</dbReference>
<proteinExistence type="predicted"/>
<name>A0A8S0RAA4_OLEEU</name>
<accession>A0A8S0RAA4</accession>
<dbReference type="Gramene" id="OE9A008043T1">
    <property type="protein sequence ID" value="OE9A008043C1"/>
    <property type="gene ID" value="OE9A008043"/>
</dbReference>
<feature type="non-terminal residue" evidence="1">
    <location>
        <position position="50"/>
    </location>
</feature>
<keyword evidence="2" id="KW-1185">Reference proteome</keyword>
<feature type="non-terminal residue" evidence="1">
    <location>
        <position position="1"/>
    </location>
</feature>
<protein>
    <submittedName>
        <fullName evidence="1">Uncharacterized protein</fullName>
    </submittedName>
</protein>
<sequence>AAAAPLESRRRRAPVRCYCSSTLSVYVFSVCLSRRPITRLTTVQLRGFAQ</sequence>